<evidence type="ECO:0000259" key="2">
    <source>
        <dbReference type="Pfam" id="PF00582"/>
    </source>
</evidence>
<dbReference type="Gene3D" id="3.40.50.12370">
    <property type="match status" value="1"/>
</dbReference>
<reference evidence="3 4" key="1">
    <citation type="submission" date="2018-01" db="EMBL/GenBank/DDBJ databases">
        <title>Glutamicibacter soli strain NHPC-3 Whole genome sequence and assembly.</title>
        <authorList>
            <person name="Choudhury P."/>
            <person name="Gupta D."/>
            <person name="Sengupta K."/>
            <person name="Jawed A."/>
            <person name="Sultana N."/>
            <person name="Saha P."/>
        </authorList>
    </citation>
    <scope>NUCLEOTIDE SEQUENCE [LARGE SCALE GENOMIC DNA]</scope>
    <source>
        <strain evidence="3 4">NHPC-3</strain>
    </source>
</reference>
<name>A0A365YBM0_9MICC</name>
<dbReference type="InterPro" id="IPR006016">
    <property type="entry name" value="UspA"/>
</dbReference>
<dbReference type="Proteomes" id="UP000252167">
    <property type="component" value="Unassembled WGS sequence"/>
</dbReference>
<evidence type="ECO:0000256" key="1">
    <source>
        <dbReference type="ARBA" id="ARBA00008791"/>
    </source>
</evidence>
<dbReference type="PANTHER" id="PTHR46268:SF6">
    <property type="entry name" value="UNIVERSAL STRESS PROTEIN UP12"/>
    <property type="match status" value="1"/>
</dbReference>
<accession>A0A365YBM0</accession>
<dbReference type="PRINTS" id="PR01438">
    <property type="entry name" value="UNVRSLSTRESS"/>
</dbReference>
<dbReference type="AlphaFoldDB" id="A0A365YBM0"/>
<feature type="domain" description="UspA" evidence="2">
    <location>
        <begin position="153"/>
        <end position="285"/>
    </location>
</feature>
<dbReference type="InterPro" id="IPR006015">
    <property type="entry name" value="Universal_stress_UspA"/>
</dbReference>
<evidence type="ECO:0000313" key="3">
    <source>
        <dbReference type="EMBL" id="RBM00095.1"/>
    </source>
</evidence>
<proteinExistence type="inferred from homology"/>
<protein>
    <submittedName>
        <fullName evidence="3">Universal stress protein UspA</fullName>
    </submittedName>
</protein>
<dbReference type="PANTHER" id="PTHR46268">
    <property type="entry name" value="STRESS RESPONSE PROTEIN NHAX"/>
    <property type="match status" value="1"/>
</dbReference>
<evidence type="ECO:0000313" key="4">
    <source>
        <dbReference type="Proteomes" id="UP000252167"/>
    </source>
</evidence>
<feature type="domain" description="UspA" evidence="2">
    <location>
        <begin position="20"/>
        <end position="141"/>
    </location>
</feature>
<keyword evidence="4" id="KW-1185">Reference proteome</keyword>
<sequence length="299" mass="31774">MKYVIGCTADERGREAISLALTLARSLADPSTVSLELVHIIRGEAPENTATQSEKTFQQFQYDTAMGWMQRCLDLVPSALDAQIHIRFADSMAGGMLEAVAAFNADLVVIGAASHGPLRRFTVGSVANALLHSSPVPVALAPSGYRPPRLLTRITCALGTRSGSEAVLQSAVEAAAARHVPLRLVSLVALDLSQAQGISNLGQRTQAHSSRVLDEAVSAVAHRTVVTAEVAQGRSIEAAINTLDWDEEELVLIGSSRLAERSKIFMGATANKMLRALPVPMVVVPRYHIAAGSEPAARL</sequence>
<comment type="caution">
    <text evidence="3">The sequence shown here is derived from an EMBL/GenBank/DDBJ whole genome shotgun (WGS) entry which is preliminary data.</text>
</comment>
<dbReference type="EMBL" id="POAF01000006">
    <property type="protein sequence ID" value="RBM00095.1"/>
    <property type="molecule type" value="Genomic_DNA"/>
</dbReference>
<dbReference type="RefSeq" id="WP_113607625.1">
    <property type="nucleotide sequence ID" value="NZ_CM125969.1"/>
</dbReference>
<dbReference type="SUPFAM" id="SSF52402">
    <property type="entry name" value="Adenine nucleotide alpha hydrolases-like"/>
    <property type="match status" value="2"/>
</dbReference>
<gene>
    <name evidence="3" type="ORF">C1H84_13285</name>
</gene>
<organism evidence="3 4">
    <name type="scientific">Glutamicibacter soli</name>
    <dbReference type="NCBI Taxonomy" id="453836"/>
    <lineage>
        <taxon>Bacteria</taxon>
        <taxon>Bacillati</taxon>
        <taxon>Actinomycetota</taxon>
        <taxon>Actinomycetes</taxon>
        <taxon>Micrococcales</taxon>
        <taxon>Micrococcaceae</taxon>
        <taxon>Glutamicibacter</taxon>
    </lineage>
</organism>
<comment type="similarity">
    <text evidence="1">Belongs to the universal stress protein A family.</text>
</comment>
<dbReference type="Pfam" id="PF00582">
    <property type="entry name" value="Usp"/>
    <property type="match status" value="2"/>
</dbReference>